<dbReference type="EMBL" id="AP011752">
    <property type="protein sequence ID" value="BAL56567.1"/>
    <property type="molecule type" value="Genomic_DNA"/>
</dbReference>
<dbReference type="InterPro" id="IPR050565">
    <property type="entry name" value="LYPA1-2/EST-like"/>
</dbReference>
<comment type="similarity">
    <text evidence="1">Belongs to the AB hydrolase superfamily. AB hydrolase 2 family.</text>
</comment>
<accession>H5SK81</accession>
<dbReference type="AlphaFoldDB" id="H5SK81"/>
<proteinExistence type="inferred from homology"/>
<keyword evidence="2" id="KW-0378">Hydrolase</keyword>
<dbReference type="Pfam" id="PF02230">
    <property type="entry name" value="Abhydrolase_2"/>
    <property type="match status" value="1"/>
</dbReference>
<feature type="domain" description="Phospholipase/carboxylesterase/thioesterase" evidence="3">
    <location>
        <begin position="21"/>
        <end position="216"/>
    </location>
</feature>
<dbReference type="SUPFAM" id="SSF53474">
    <property type="entry name" value="alpha/beta-Hydrolases"/>
    <property type="match status" value="1"/>
</dbReference>
<protein>
    <submittedName>
        <fullName evidence="4">Serine esterase</fullName>
    </submittedName>
</protein>
<name>H5SK81_9CHLR</name>
<reference evidence="4" key="1">
    <citation type="journal article" date="2005" name="Environ. Microbiol.">
        <title>Genetic and functional properties of uncultivated thermophilic crenarchaeotes from a subsurface gold mine as revealed by analysis of genome fragments.</title>
        <authorList>
            <person name="Nunoura T."/>
            <person name="Hirayama H."/>
            <person name="Takami H."/>
            <person name="Oida H."/>
            <person name="Nishi S."/>
            <person name="Shimamura S."/>
            <person name="Suzuki Y."/>
            <person name="Inagaki F."/>
            <person name="Takai K."/>
            <person name="Nealson K.H."/>
            <person name="Horikoshi K."/>
        </authorList>
    </citation>
    <scope>NUCLEOTIDE SEQUENCE</scope>
</reference>
<gene>
    <name evidence="4" type="ORF">HGMM_F40G09C14</name>
</gene>
<dbReference type="PANTHER" id="PTHR10655">
    <property type="entry name" value="LYSOPHOSPHOLIPASE-RELATED"/>
    <property type="match status" value="1"/>
</dbReference>
<evidence type="ECO:0000256" key="2">
    <source>
        <dbReference type="ARBA" id="ARBA00022801"/>
    </source>
</evidence>
<dbReference type="InterPro" id="IPR029058">
    <property type="entry name" value="AB_hydrolase_fold"/>
</dbReference>
<dbReference type="InterPro" id="IPR003140">
    <property type="entry name" value="PLipase/COase/thioEstase"/>
</dbReference>
<dbReference type="Gene3D" id="3.40.50.1820">
    <property type="entry name" value="alpha/beta hydrolase"/>
    <property type="match status" value="1"/>
</dbReference>
<sequence>MLLVSETQWLEFNGWVLRLSAPQGQGKGLALLLHGWTGDENSMWVLAPQSLSQHWVVAPRAPFPTQPSGYSWRPLLERRGWPHLEDLRPAAAKLYHLAEALGAELDLPAFPLDLIGFSQGAATAAVFLLLYPHQVGKAALLSGFLPTGSEDLLSSGRLKGKEVFIAHGLQDEMVPYAWAESMAQALRECGASVTFCVDEVGHKVSAVCAKALQEFFEDGSSS</sequence>
<dbReference type="PANTHER" id="PTHR10655:SF17">
    <property type="entry name" value="LYSOPHOSPHOLIPASE-LIKE PROTEIN 1"/>
    <property type="match status" value="1"/>
</dbReference>
<dbReference type="GO" id="GO:0016787">
    <property type="term" value="F:hydrolase activity"/>
    <property type="evidence" value="ECO:0007669"/>
    <property type="project" value="UniProtKB-KW"/>
</dbReference>
<evidence type="ECO:0000256" key="1">
    <source>
        <dbReference type="ARBA" id="ARBA00006499"/>
    </source>
</evidence>
<evidence type="ECO:0000313" key="4">
    <source>
        <dbReference type="EMBL" id="BAL56567.1"/>
    </source>
</evidence>
<reference evidence="4" key="2">
    <citation type="journal article" date="2012" name="PLoS ONE">
        <title>A Deeply Branching Thermophilic Bacterium with an Ancient Acetyl-CoA Pathway Dominates a Subsurface Ecosystem.</title>
        <authorList>
            <person name="Takami H."/>
            <person name="Noguchi H."/>
            <person name="Takaki Y."/>
            <person name="Uchiyama I."/>
            <person name="Toyoda A."/>
            <person name="Nishi S."/>
            <person name="Chee G.-J."/>
            <person name="Arai W."/>
            <person name="Nunoura T."/>
            <person name="Itoh T."/>
            <person name="Hattori M."/>
            <person name="Takai K."/>
        </authorList>
    </citation>
    <scope>NUCLEOTIDE SEQUENCE</scope>
</reference>
<organism evidence="4">
    <name type="scientific">uncultured Chloroflexota bacterium</name>
    <dbReference type="NCBI Taxonomy" id="166587"/>
    <lineage>
        <taxon>Bacteria</taxon>
        <taxon>Bacillati</taxon>
        <taxon>Chloroflexota</taxon>
        <taxon>environmental samples</taxon>
    </lineage>
</organism>
<evidence type="ECO:0000259" key="3">
    <source>
        <dbReference type="Pfam" id="PF02230"/>
    </source>
</evidence>